<organism evidence="5 6">
    <name type="scientific">Pseudoxanthomonas taiwanensis J19</name>
    <dbReference type="NCBI Taxonomy" id="935569"/>
    <lineage>
        <taxon>Bacteria</taxon>
        <taxon>Pseudomonadati</taxon>
        <taxon>Pseudomonadota</taxon>
        <taxon>Gammaproteobacteria</taxon>
        <taxon>Lysobacterales</taxon>
        <taxon>Lysobacteraceae</taxon>
        <taxon>Pseudoxanthomonas</taxon>
    </lineage>
</organism>
<dbReference type="GO" id="GO:0045892">
    <property type="term" value="P:negative regulation of DNA-templated transcription"/>
    <property type="evidence" value="ECO:0007669"/>
    <property type="project" value="InterPro"/>
</dbReference>
<comment type="caution">
    <text evidence="5">The sequence shown here is derived from an EMBL/GenBank/DDBJ whole genome shotgun (WGS) entry which is preliminary data.</text>
</comment>
<dbReference type="Gene3D" id="1.10.4040.10">
    <property type="entry name" value="Penicillinase repressor domain"/>
    <property type="match status" value="1"/>
</dbReference>
<keyword evidence="6" id="KW-1185">Reference proteome</keyword>
<protein>
    <submittedName>
        <fullName evidence="5">Putative transcriptional regulator</fullName>
    </submittedName>
</protein>
<accession>A0A562E4Q7</accession>
<gene>
    <name evidence="5" type="ORF">L613_011000000070</name>
</gene>
<name>A0A562E4Q7_9GAMM</name>
<dbReference type="AlphaFoldDB" id="A0A562E4Q7"/>
<dbReference type="EMBL" id="VLJS01000014">
    <property type="protein sequence ID" value="TWH16810.1"/>
    <property type="molecule type" value="Genomic_DNA"/>
</dbReference>
<keyword evidence="2" id="KW-0805">Transcription regulation</keyword>
<evidence type="ECO:0000313" key="5">
    <source>
        <dbReference type="EMBL" id="TWH16810.1"/>
    </source>
</evidence>
<dbReference type="GO" id="GO:0003677">
    <property type="term" value="F:DNA binding"/>
    <property type="evidence" value="ECO:0007669"/>
    <property type="project" value="UniProtKB-KW"/>
</dbReference>
<dbReference type="OrthoDB" id="279010at2"/>
<dbReference type="InterPro" id="IPR036390">
    <property type="entry name" value="WH_DNA-bd_sf"/>
</dbReference>
<dbReference type="InterPro" id="IPR036388">
    <property type="entry name" value="WH-like_DNA-bd_sf"/>
</dbReference>
<evidence type="ECO:0000313" key="6">
    <source>
        <dbReference type="Proteomes" id="UP000321583"/>
    </source>
</evidence>
<dbReference type="SUPFAM" id="SSF46785">
    <property type="entry name" value="Winged helix' DNA-binding domain"/>
    <property type="match status" value="1"/>
</dbReference>
<sequence length="131" mass="14337">MAHEPIPVTDAEATVMEVLWQSSPRSSEDVVAAVAPATGWAEPTIKTLLNRLLNKGAISAEREGRRYLYSPVLSREAWVEQQSEGLLARLFGGRVAPLVAHFSERGRLSATDIAELKRLVSRLEEGGDDGR</sequence>
<dbReference type="PIRSF" id="PIRSF019455">
    <property type="entry name" value="CopR_AtkY"/>
    <property type="match status" value="1"/>
</dbReference>
<dbReference type="Pfam" id="PF03965">
    <property type="entry name" value="Penicillinase_R"/>
    <property type="match status" value="1"/>
</dbReference>
<dbReference type="Proteomes" id="UP000321583">
    <property type="component" value="Unassembled WGS sequence"/>
</dbReference>
<keyword evidence="4" id="KW-0804">Transcription</keyword>
<evidence type="ECO:0000256" key="4">
    <source>
        <dbReference type="ARBA" id="ARBA00023163"/>
    </source>
</evidence>
<dbReference type="Gene3D" id="1.10.10.10">
    <property type="entry name" value="Winged helix-like DNA-binding domain superfamily/Winged helix DNA-binding domain"/>
    <property type="match status" value="1"/>
</dbReference>
<dbReference type="InterPro" id="IPR005650">
    <property type="entry name" value="BlaI_family"/>
</dbReference>
<proteinExistence type="inferred from homology"/>
<comment type="similarity">
    <text evidence="1">Belongs to the BlaI transcriptional regulatory family.</text>
</comment>
<evidence type="ECO:0000256" key="2">
    <source>
        <dbReference type="ARBA" id="ARBA00023015"/>
    </source>
</evidence>
<dbReference type="RefSeq" id="WP_083852469.1">
    <property type="nucleotide sequence ID" value="NZ_VLJS01000014.1"/>
</dbReference>
<reference evidence="5 6" key="1">
    <citation type="submission" date="2019-07" db="EMBL/GenBank/DDBJ databases">
        <title>Genome sequencing of lignin-degrading bacterial isolates.</title>
        <authorList>
            <person name="Gladden J."/>
        </authorList>
    </citation>
    <scope>NUCLEOTIDE SEQUENCE [LARGE SCALE GENOMIC DNA]</scope>
    <source>
        <strain evidence="5 6">J19</strain>
    </source>
</reference>
<evidence type="ECO:0000256" key="1">
    <source>
        <dbReference type="ARBA" id="ARBA00011046"/>
    </source>
</evidence>
<evidence type="ECO:0000256" key="3">
    <source>
        <dbReference type="ARBA" id="ARBA00023125"/>
    </source>
</evidence>
<keyword evidence="3" id="KW-0238">DNA-binding</keyword>